<organism evidence="2 3">
    <name type="scientific">Oryza rufipogon</name>
    <name type="common">Brownbeard rice</name>
    <name type="synonym">Asian wild rice</name>
    <dbReference type="NCBI Taxonomy" id="4529"/>
    <lineage>
        <taxon>Eukaryota</taxon>
        <taxon>Viridiplantae</taxon>
        <taxon>Streptophyta</taxon>
        <taxon>Embryophyta</taxon>
        <taxon>Tracheophyta</taxon>
        <taxon>Spermatophyta</taxon>
        <taxon>Magnoliopsida</taxon>
        <taxon>Liliopsida</taxon>
        <taxon>Poales</taxon>
        <taxon>Poaceae</taxon>
        <taxon>BOP clade</taxon>
        <taxon>Oryzoideae</taxon>
        <taxon>Oryzeae</taxon>
        <taxon>Oryzinae</taxon>
        <taxon>Oryza</taxon>
    </lineage>
</organism>
<dbReference type="AlphaFoldDB" id="A0A0E0PBA4"/>
<feature type="compositionally biased region" description="Pro residues" evidence="1">
    <location>
        <begin position="111"/>
        <end position="124"/>
    </location>
</feature>
<accession>A0A0E0PBA4</accession>
<dbReference type="Gramene" id="ORUFI04G19430.5">
    <property type="protein sequence ID" value="ORUFI04G19430.5"/>
    <property type="gene ID" value="ORUFI04G19430"/>
</dbReference>
<dbReference type="Proteomes" id="UP000008022">
    <property type="component" value="Unassembled WGS sequence"/>
</dbReference>
<reference evidence="2" key="2">
    <citation type="submission" date="2015-06" db="UniProtKB">
        <authorList>
            <consortium name="EnsemblPlants"/>
        </authorList>
    </citation>
    <scope>IDENTIFICATION</scope>
</reference>
<evidence type="ECO:0000313" key="3">
    <source>
        <dbReference type="Proteomes" id="UP000008022"/>
    </source>
</evidence>
<sequence length="175" mass="18671">MAEQIAVPGQNQHQNAGYLDVDPVDLVGQLEQSNLAYGHPQASCLEQAVAGNQIQATWKKIGPMHTQPSERRELMSLQTRTDITCPAWLKSSYSCESVTDASRSPTYSDCAPPPPRPTATPTPPAAAAAVTAPGEPPFTATAAICAAIAHRSLDLAPSPFSLFQFFSAKQKKNLL</sequence>
<evidence type="ECO:0000313" key="2">
    <source>
        <dbReference type="EnsemblPlants" id="ORUFI04G19430.5"/>
    </source>
</evidence>
<proteinExistence type="predicted"/>
<dbReference type="HOGENOM" id="CLU_1534992_0_0_1"/>
<feature type="region of interest" description="Disordered" evidence="1">
    <location>
        <begin position="104"/>
        <end position="132"/>
    </location>
</feature>
<dbReference type="EnsemblPlants" id="ORUFI04G19430.5">
    <property type="protein sequence ID" value="ORUFI04G19430.5"/>
    <property type="gene ID" value="ORUFI04G19430"/>
</dbReference>
<name>A0A0E0PBA4_ORYRU</name>
<protein>
    <submittedName>
        <fullName evidence="2">Uncharacterized protein</fullName>
    </submittedName>
</protein>
<keyword evidence="3" id="KW-1185">Reference proteome</keyword>
<reference evidence="3" key="1">
    <citation type="submission" date="2013-06" db="EMBL/GenBank/DDBJ databases">
        <authorList>
            <person name="Zhao Q."/>
        </authorList>
    </citation>
    <scope>NUCLEOTIDE SEQUENCE</scope>
    <source>
        <strain evidence="3">cv. W1943</strain>
    </source>
</reference>
<evidence type="ECO:0000256" key="1">
    <source>
        <dbReference type="SAM" id="MobiDB-lite"/>
    </source>
</evidence>